<reference evidence="2" key="1">
    <citation type="submission" date="2021-03" db="EMBL/GenBank/DDBJ databases">
        <title>Antimicrobial resistance genes in bacteria isolated from Japanese honey, and their potential for conferring macrolide and lincosamide resistance in the American foulbrood pathogen Paenibacillus larvae.</title>
        <authorList>
            <person name="Okamoto M."/>
            <person name="Kumagai M."/>
            <person name="Kanamori H."/>
            <person name="Takamatsu D."/>
        </authorList>
    </citation>
    <scope>NUCLEOTIDE SEQUENCE</scope>
    <source>
        <strain evidence="2">J41TS4</strain>
    </source>
</reference>
<dbReference type="RefSeq" id="WP_301625211.1">
    <property type="nucleotide sequence ID" value="NZ_BORS01000002.1"/>
</dbReference>
<organism evidence="2 3">
    <name type="scientific">Paenibacillus apis</name>
    <dbReference type="NCBI Taxonomy" id="1792174"/>
    <lineage>
        <taxon>Bacteria</taxon>
        <taxon>Bacillati</taxon>
        <taxon>Bacillota</taxon>
        <taxon>Bacilli</taxon>
        <taxon>Bacillales</taxon>
        <taxon>Paenibacillaceae</taxon>
        <taxon>Paenibacillus</taxon>
    </lineage>
</organism>
<evidence type="ECO:0000313" key="2">
    <source>
        <dbReference type="EMBL" id="GIO41185.1"/>
    </source>
</evidence>
<sequence>MKKTVKMMAAATLVFSTVFVSSAFAANATFKGSLPAKQGDTEISTVARANDSDVVKYFSIKITDIGAGYSSVRAFTERTNGANLSDPYTEVAADGAWHTVNYTTVPSSGTNVVLNLDNPVYVSTSVPVEGEWSPN</sequence>
<dbReference type="EMBL" id="BORS01000002">
    <property type="protein sequence ID" value="GIO41185.1"/>
    <property type="molecule type" value="Genomic_DNA"/>
</dbReference>
<protein>
    <submittedName>
        <fullName evidence="2">Uncharacterized protein</fullName>
    </submittedName>
</protein>
<evidence type="ECO:0000313" key="3">
    <source>
        <dbReference type="Proteomes" id="UP000678895"/>
    </source>
</evidence>
<keyword evidence="1" id="KW-0732">Signal</keyword>
<dbReference type="Proteomes" id="UP000678895">
    <property type="component" value="Unassembled WGS sequence"/>
</dbReference>
<feature type="chain" id="PRO_5037183992" evidence="1">
    <location>
        <begin position="26"/>
        <end position="135"/>
    </location>
</feature>
<accession>A0A920CJ30</accession>
<name>A0A920CJ30_9BACL</name>
<proteinExistence type="predicted"/>
<keyword evidence="3" id="KW-1185">Reference proteome</keyword>
<feature type="signal peptide" evidence="1">
    <location>
        <begin position="1"/>
        <end position="25"/>
    </location>
</feature>
<evidence type="ECO:0000256" key="1">
    <source>
        <dbReference type="SAM" id="SignalP"/>
    </source>
</evidence>
<comment type="caution">
    <text evidence="2">The sequence shown here is derived from an EMBL/GenBank/DDBJ whole genome shotgun (WGS) entry which is preliminary data.</text>
</comment>
<dbReference type="AlphaFoldDB" id="A0A920CJ30"/>
<gene>
    <name evidence="2" type="ORF">J41TS4_09430</name>
</gene>